<organism evidence="2 3">
    <name type="scientific">Ramlibacter monticola</name>
    <dbReference type="NCBI Taxonomy" id="1926872"/>
    <lineage>
        <taxon>Bacteria</taxon>
        <taxon>Pseudomonadati</taxon>
        <taxon>Pseudomonadota</taxon>
        <taxon>Betaproteobacteria</taxon>
        <taxon>Burkholderiales</taxon>
        <taxon>Comamonadaceae</taxon>
        <taxon>Ramlibacter</taxon>
    </lineage>
</organism>
<evidence type="ECO:0000256" key="1">
    <source>
        <dbReference type="SAM" id="SignalP"/>
    </source>
</evidence>
<evidence type="ECO:0008006" key="4">
    <source>
        <dbReference type="Google" id="ProtNLM"/>
    </source>
</evidence>
<dbReference type="AlphaFoldDB" id="A0A937CSK9"/>
<dbReference type="Proteomes" id="UP000599109">
    <property type="component" value="Unassembled WGS sequence"/>
</dbReference>
<evidence type="ECO:0000313" key="3">
    <source>
        <dbReference type="Proteomes" id="UP000599109"/>
    </source>
</evidence>
<gene>
    <name evidence="2" type="ORF">JJ685_06155</name>
</gene>
<keyword evidence="3" id="KW-1185">Reference proteome</keyword>
<evidence type="ECO:0000313" key="2">
    <source>
        <dbReference type="EMBL" id="MBL0390724.1"/>
    </source>
</evidence>
<feature type="signal peptide" evidence="1">
    <location>
        <begin position="1"/>
        <end position="19"/>
    </location>
</feature>
<dbReference type="EMBL" id="JAEQNE010000001">
    <property type="protein sequence ID" value="MBL0390724.1"/>
    <property type="molecule type" value="Genomic_DNA"/>
</dbReference>
<protein>
    <recommendedName>
        <fullName evidence="4">Transporter</fullName>
    </recommendedName>
</protein>
<reference evidence="2 3" key="1">
    <citation type="journal article" date="2017" name="Int. J. Syst. Evol. Microbiol.">
        <title>Ramlibacter monticola sp. nov., isolated from forest soil.</title>
        <authorList>
            <person name="Chaudhary D.K."/>
            <person name="Kim J."/>
        </authorList>
    </citation>
    <scope>NUCLEOTIDE SEQUENCE [LARGE SCALE GENOMIC DNA]</scope>
    <source>
        <strain evidence="2 3">KACC 19175</strain>
    </source>
</reference>
<comment type="caution">
    <text evidence="2">The sequence shown here is derived from an EMBL/GenBank/DDBJ whole genome shotgun (WGS) entry which is preliminary data.</text>
</comment>
<dbReference type="RefSeq" id="WP_201673306.1">
    <property type="nucleotide sequence ID" value="NZ_JAEQNE010000001.1"/>
</dbReference>
<sequence length="246" mass="25930">MRKATVLALLAGLAAGAQAAPEGGVDVRVADEVSTGSFAKPSGVPMHQTTVRLRYRAEGWNAQAELPWRRLAGTQPGGLTSLADAGPGPGRGDLRLKVAVPLRAATGDATGFDLVMRVKTGHAPAVAGVAASDAGQSMHLEMQRPLGTWSAFGHVGIRRAGTLPGESAGRHAWEGEIGASRLLTGRLEAGAFLDLRQRMPTSDARPEASLFAGVREGDWRWDFFLSRAFARDRNDVSAGLVLRTAF</sequence>
<accession>A0A937CSK9</accession>
<keyword evidence="1" id="KW-0732">Signal</keyword>
<name>A0A937CSK9_9BURK</name>
<proteinExistence type="predicted"/>
<feature type="chain" id="PRO_5036721550" description="Transporter" evidence="1">
    <location>
        <begin position="20"/>
        <end position="246"/>
    </location>
</feature>